<feature type="region of interest" description="Disordered" evidence="7">
    <location>
        <begin position="98"/>
        <end position="166"/>
    </location>
</feature>
<feature type="compositionally biased region" description="Polar residues" evidence="7">
    <location>
        <begin position="98"/>
        <end position="109"/>
    </location>
</feature>
<proteinExistence type="inferred from homology"/>
<keyword evidence="5 6" id="KW-0233">DNA recombination</keyword>
<evidence type="ECO:0000256" key="5">
    <source>
        <dbReference type="ARBA" id="ARBA00023172"/>
    </source>
</evidence>
<evidence type="ECO:0000256" key="6">
    <source>
        <dbReference type="RuleBase" id="RU365089"/>
    </source>
</evidence>
<name>A0ABZ1JTX3_9ACTN</name>
<evidence type="ECO:0000256" key="3">
    <source>
        <dbReference type="ARBA" id="ARBA00022578"/>
    </source>
</evidence>
<keyword evidence="9" id="KW-1185">Reference proteome</keyword>
<evidence type="ECO:0000256" key="4">
    <source>
        <dbReference type="ARBA" id="ARBA00023125"/>
    </source>
</evidence>
<sequence>MAAICTVFLGSAWQRCRVHFVRDVFPVVEKGSGEMVAATIRTIFTQTTGEQVRTQLDMAADMLGRQLPQVKKMLLDAATDITAFADFPPAYWKKIWSTNPAGTAESGDQTTGRRRPGLPQPRRPGPTRRCGPGRTPRRMACLRPPLPLPSLHGRTLHHPGAPTRAADHAATGIETAAMTTPLSGT</sequence>
<organism evidence="8 9">
    <name type="scientific">Streptomyces tauricus</name>
    <dbReference type="NCBI Taxonomy" id="68274"/>
    <lineage>
        <taxon>Bacteria</taxon>
        <taxon>Bacillati</taxon>
        <taxon>Actinomycetota</taxon>
        <taxon>Actinomycetes</taxon>
        <taxon>Kitasatosporales</taxon>
        <taxon>Streptomycetaceae</taxon>
        <taxon>Streptomyces</taxon>
        <taxon>Streptomyces aurantiacus group</taxon>
    </lineage>
</organism>
<keyword evidence="3 6" id="KW-0815">Transposition</keyword>
<evidence type="ECO:0000256" key="7">
    <source>
        <dbReference type="SAM" id="MobiDB-lite"/>
    </source>
</evidence>
<dbReference type="Pfam" id="PF00872">
    <property type="entry name" value="Transposase_mut"/>
    <property type="match status" value="1"/>
</dbReference>
<reference evidence="8" key="1">
    <citation type="submission" date="2022-10" db="EMBL/GenBank/DDBJ databases">
        <title>The complete genomes of actinobacterial strains from the NBC collection.</title>
        <authorList>
            <person name="Joergensen T.S."/>
            <person name="Alvarez Arevalo M."/>
            <person name="Sterndorff E.B."/>
            <person name="Faurdal D."/>
            <person name="Vuksanovic O."/>
            <person name="Mourched A.-S."/>
            <person name="Charusanti P."/>
            <person name="Shaw S."/>
            <person name="Blin K."/>
            <person name="Weber T."/>
        </authorList>
    </citation>
    <scope>NUCLEOTIDE SEQUENCE</scope>
    <source>
        <strain evidence="8">NBC_00189</strain>
    </source>
</reference>
<dbReference type="PANTHER" id="PTHR33217:SF7">
    <property type="entry name" value="TRANSPOSASE FOR INSERTION SEQUENCE ELEMENT IS1081"/>
    <property type="match status" value="1"/>
</dbReference>
<comment type="similarity">
    <text evidence="2 6">Belongs to the transposase mutator family.</text>
</comment>
<evidence type="ECO:0000256" key="1">
    <source>
        <dbReference type="ARBA" id="ARBA00002190"/>
    </source>
</evidence>
<dbReference type="InterPro" id="IPR001207">
    <property type="entry name" value="Transposase_mutator"/>
</dbReference>
<dbReference type="Proteomes" id="UP001432166">
    <property type="component" value="Chromosome"/>
</dbReference>
<dbReference type="PANTHER" id="PTHR33217">
    <property type="entry name" value="TRANSPOSASE FOR INSERTION SEQUENCE ELEMENT IS1081"/>
    <property type="match status" value="1"/>
</dbReference>
<evidence type="ECO:0000256" key="2">
    <source>
        <dbReference type="ARBA" id="ARBA00010961"/>
    </source>
</evidence>
<keyword evidence="4 6" id="KW-0238">DNA-binding</keyword>
<evidence type="ECO:0000313" key="9">
    <source>
        <dbReference type="Proteomes" id="UP001432166"/>
    </source>
</evidence>
<keyword evidence="6" id="KW-0814">Transposable element</keyword>
<evidence type="ECO:0000313" key="8">
    <source>
        <dbReference type="EMBL" id="WTP54777.1"/>
    </source>
</evidence>
<protein>
    <recommendedName>
        <fullName evidence="6">Mutator family transposase</fullName>
    </recommendedName>
</protein>
<comment type="function">
    <text evidence="1 6">Required for the transposition of the insertion element.</text>
</comment>
<gene>
    <name evidence="8" type="ORF">OG288_06365</name>
</gene>
<accession>A0ABZ1JTX3</accession>
<dbReference type="EMBL" id="CP108133">
    <property type="protein sequence ID" value="WTP54777.1"/>
    <property type="molecule type" value="Genomic_DNA"/>
</dbReference>